<keyword evidence="7" id="KW-0520">NAD</keyword>
<dbReference type="GO" id="GO:0016042">
    <property type="term" value="P:lipid catabolic process"/>
    <property type="evidence" value="ECO:0007669"/>
    <property type="project" value="UniProtKB-KW"/>
</dbReference>
<dbReference type="GO" id="GO:0004300">
    <property type="term" value="F:enoyl-CoA hydratase activity"/>
    <property type="evidence" value="ECO:0007669"/>
    <property type="project" value="UniProtKB-ARBA"/>
</dbReference>
<evidence type="ECO:0000256" key="12">
    <source>
        <dbReference type="ARBA" id="ARBA00023268"/>
    </source>
</evidence>
<dbReference type="InterPro" id="IPR001753">
    <property type="entry name" value="Enoyl-CoA_hydra/iso"/>
</dbReference>
<evidence type="ECO:0000259" key="16">
    <source>
        <dbReference type="Pfam" id="PF02737"/>
    </source>
</evidence>
<evidence type="ECO:0000256" key="5">
    <source>
        <dbReference type="ARBA" id="ARBA00022963"/>
    </source>
</evidence>
<reference evidence="17" key="1">
    <citation type="submission" date="2020-03" db="EMBL/GenBank/DDBJ databases">
        <authorList>
            <person name="Guo F."/>
        </authorList>
    </citation>
    <scope>NUCLEOTIDE SEQUENCE</scope>
    <source>
        <strain evidence="17">JCM 30134</strain>
    </source>
</reference>
<keyword evidence="4" id="KW-0276">Fatty acid metabolism</keyword>
<dbReference type="SUPFAM" id="SSF48179">
    <property type="entry name" value="6-phosphogluconate dehydrogenase C-terminal domain-like"/>
    <property type="match status" value="2"/>
</dbReference>
<dbReference type="CDD" id="cd06558">
    <property type="entry name" value="crotonase-like"/>
    <property type="match status" value="1"/>
</dbReference>
<evidence type="ECO:0000313" key="17">
    <source>
        <dbReference type="EMBL" id="NHO64031.1"/>
    </source>
</evidence>
<evidence type="ECO:0000256" key="2">
    <source>
        <dbReference type="ARBA" id="ARBA00005005"/>
    </source>
</evidence>
<dbReference type="GO" id="GO:0003857">
    <property type="term" value="F:(3S)-3-hydroxyacyl-CoA dehydrogenase (NAD+) activity"/>
    <property type="evidence" value="ECO:0007669"/>
    <property type="project" value="UniProtKB-EC"/>
</dbReference>
<keyword evidence="6" id="KW-0560">Oxidoreductase</keyword>
<evidence type="ECO:0000256" key="9">
    <source>
        <dbReference type="ARBA" id="ARBA00023140"/>
    </source>
</evidence>
<evidence type="ECO:0000256" key="11">
    <source>
        <dbReference type="ARBA" id="ARBA00023239"/>
    </source>
</evidence>
<dbReference type="SUPFAM" id="SSF52096">
    <property type="entry name" value="ClpP/crotonase"/>
    <property type="match status" value="1"/>
</dbReference>
<dbReference type="Pfam" id="PF02737">
    <property type="entry name" value="3HCDH_N"/>
    <property type="match status" value="1"/>
</dbReference>
<dbReference type="Pfam" id="PF00725">
    <property type="entry name" value="3HCDH"/>
    <property type="match status" value="2"/>
</dbReference>
<dbReference type="GO" id="GO:0016853">
    <property type="term" value="F:isomerase activity"/>
    <property type="evidence" value="ECO:0007669"/>
    <property type="project" value="UniProtKB-KW"/>
</dbReference>
<keyword evidence="10" id="KW-0413">Isomerase</keyword>
<evidence type="ECO:0000256" key="1">
    <source>
        <dbReference type="ARBA" id="ARBA00004275"/>
    </source>
</evidence>
<keyword evidence="8" id="KW-0443">Lipid metabolism</keyword>
<evidence type="ECO:0000256" key="4">
    <source>
        <dbReference type="ARBA" id="ARBA00022832"/>
    </source>
</evidence>
<dbReference type="InterPro" id="IPR018376">
    <property type="entry name" value="Enoyl-CoA_hyd/isom_CS"/>
</dbReference>
<protein>
    <submittedName>
        <fullName evidence="17">3-hydroxyacyl-CoA dehydrogenase</fullName>
    </submittedName>
</protein>
<dbReference type="FunFam" id="1.10.1040.50:FF:000006">
    <property type="entry name" value="Peroxisomal bifunctional enzyme"/>
    <property type="match status" value="1"/>
</dbReference>
<dbReference type="PROSITE" id="PS00166">
    <property type="entry name" value="ENOYL_COA_HYDRATASE"/>
    <property type="match status" value="1"/>
</dbReference>
<dbReference type="Proteomes" id="UP000787472">
    <property type="component" value="Unassembled WGS sequence"/>
</dbReference>
<dbReference type="Gene3D" id="3.90.226.10">
    <property type="entry name" value="2-enoyl-CoA Hydratase, Chain A, domain 1"/>
    <property type="match status" value="1"/>
</dbReference>
<feature type="domain" description="3-hydroxyacyl-CoA dehydrogenase C-terminal" evidence="15">
    <location>
        <begin position="475"/>
        <end position="568"/>
    </location>
</feature>
<dbReference type="FunFam" id="3.40.50.720:FF:000009">
    <property type="entry name" value="Fatty oxidation complex, alpha subunit"/>
    <property type="match status" value="1"/>
</dbReference>
<dbReference type="Gene3D" id="3.40.50.720">
    <property type="entry name" value="NAD(P)-binding Rossmann-like Domain"/>
    <property type="match status" value="1"/>
</dbReference>
<dbReference type="PANTHER" id="PTHR23309">
    <property type="entry name" value="3-HYDROXYACYL-COA DEHYROGENASE"/>
    <property type="match status" value="1"/>
</dbReference>
<dbReference type="AlphaFoldDB" id="A0A9E5JT22"/>
<dbReference type="InterPro" id="IPR006176">
    <property type="entry name" value="3-OHacyl-CoA_DH_NAD-bd"/>
</dbReference>
<evidence type="ECO:0000256" key="10">
    <source>
        <dbReference type="ARBA" id="ARBA00023235"/>
    </source>
</evidence>
<dbReference type="InterPro" id="IPR036291">
    <property type="entry name" value="NAD(P)-bd_dom_sf"/>
</dbReference>
<accession>A0A9E5JT22</accession>
<sequence length="700" mass="75575">MSVVTYTLENEIGIIRLNNPPVNALSLALRSGLEEAINNAQDDASKALVILCEGRTFIAGADITEFGKPPMEPSLPAVIATLEQSNKPIVAAIHGTALGGGFEVALGCHYRVALSSAKVGLPEVKLGLLPGAGGTQRTPRLAGVEAALELMTSGNPISSQKAHALNLIDEVVDTDLEAAAIAFAQRLITDQAPLKRIRDINIDPASAPKELFDGYRKTLARRARGQIAPQNIIACVEAAVNLPMDEGLAKERQLFAECLTSPQSAAMRHMFFAEREAAKVKGLPKETPLRPVNSVGIIGGGTMGGGIAMNFANAGIPVTLLEINDEALQRGLGIIEKNYAISAKKGKLSDAQMQQCLSLVQGSTDYQDLAEVDLVIEAVFENLDIKKDVFTKLDAVCKPGAILATNTSYQDVDQIAAATQRPQDVIGLHFFSPANVMKLLEIVRGEKTADDVIATAMQMAKTIKKVPVLARVCYGFIGNRMLQPYFRESQLLLIEGSTPEKIDSVMENFGMAMGPIAVSDLAGIDIGYKARQGLSAEQKGPAKTHCVSDALVEMGRLGQKSGAGFYTYDPETRARQSDPLVMELVEAQAKAQGIERREISDEEHLNRMTFGLINEGAKILEEGIAQRPGDIDVVYIYGYGYPVSRGGPMHYADSVGLKKIYDTICQYREQYGEVFWQPSALLKQLAEENKTFAQWAQENA</sequence>
<comment type="catalytic activity">
    <reaction evidence="13">
        <text>a (3S)-3-hydroxyacyl-CoA + NAD(+) = a 3-oxoacyl-CoA + NADH + H(+)</text>
        <dbReference type="Rhea" id="RHEA:22432"/>
        <dbReference type="ChEBI" id="CHEBI:15378"/>
        <dbReference type="ChEBI" id="CHEBI:57318"/>
        <dbReference type="ChEBI" id="CHEBI:57540"/>
        <dbReference type="ChEBI" id="CHEBI:57945"/>
        <dbReference type="ChEBI" id="CHEBI:90726"/>
        <dbReference type="EC" id="1.1.1.35"/>
    </reaction>
</comment>
<dbReference type="GO" id="GO:0006631">
    <property type="term" value="P:fatty acid metabolic process"/>
    <property type="evidence" value="ECO:0007669"/>
    <property type="project" value="UniProtKB-KW"/>
</dbReference>
<evidence type="ECO:0000256" key="7">
    <source>
        <dbReference type="ARBA" id="ARBA00023027"/>
    </source>
</evidence>
<keyword evidence="5" id="KW-0442">Lipid degradation</keyword>
<dbReference type="InterPro" id="IPR006108">
    <property type="entry name" value="3HC_DH_C"/>
</dbReference>
<dbReference type="EMBL" id="JAAONZ010000001">
    <property type="protein sequence ID" value="NHO64031.1"/>
    <property type="molecule type" value="Genomic_DNA"/>
</dbReference>
<gene>
    <name evidence="17" type="ORF">G8770_00535</name>
</gene>
<dbReference type="GO" id="GO:0070403">
    <property type="term" value="F:NAD+ binding"/>
    <property type="evidence" value="ECO:0007669"/>
    <property type="project" value="InterPro"/>
</dbReference>
<evidence type="ECO:0000259" key="15">
    <source>
        <dbReference type="Pfam" id="PF00725"/>
    </source>
</evidence>
<comment type="subcellular location">
    <subcellularLocation>
        <location evidence="1">Peroxisome</location>
    </subcellularLocation>
</comment>
<keyword evidence="12" id="KW-0511">Multifunctional enzyme</keyword>
<feature type="domain" description="3-hydroxyacyl-CoA dehydrogenase C-terminal" evidence="15">
    <location>
        <begin position="605"/>
        <end position="690"/>
    </location>
</feature>
<dbReference type="InterPro" id="IPR029045">
    <property type="entry name" value="ClpP/crotonase-like_dom_sf"/>
</dbReference>
<keyword evidence="9" id="KW-0576">Peroxisome</keyword>
<dbReference type="InterPro" id="IPR008927">
    <property type="entry name" value="6-PGluconate_DH-like_C_sf"/>
</dbReference>
<dbReference type="SUPFAM" id="SSF51735">
    <property type="entry name" value="NAD(P)-binding Rossmann-fold domains"/>
    <property type="match status" value="1"/>
</dbReference>
<dbReference type="Pfam" id="PF00378">
    <property type="entry name" value="ECH_1"/>
    <property type="match status" value="1"/>
</dbReference>
<evidence type="ECO:0000256" key="8">
    <source>
        <dbReference type="ARBA" id="ARBA00023098"/>
    </source>
</evidence>
<dbReference type="Gene3D" id="1.10.1040.50">
    <property type="match status" value="1"/>
</dbReference>
<keyword evidence="11" id="KW-0456">Lyase</keyword>
<proteinExistence type="inferred from homology"/>
<comment type="pathway">
    <text evidence="2">Lipid metabolism; fatty acid beta-oxidation.</text>
</comment>
<comment type="similarity">
    <text evidence="14">Belongs to the enoyl-CoA hydratase/isomerase family.</text>
</comment>
<evidence type="ECO:0000313" key="18">
    <source>
        <dbReference type="Proteomes" id="UP000787472"/>
    </source>
</evidence>
<evidence type="ECO:0000256" key="14">
    <source>
        <dbReference type="RuleBase" id="RU003707"/>
    </source>
</evidence>
<name>A0A9E5JT22_9GAMM</name>
<comment type="caution">
    <text evidence="17">The sequence shown here is derived from an EMBL/GenBank/DDBJ whole genome shotgun (WGS) entry which is preliminary data.</text>
</comment>
<evidence type="ECO:0000256" key="13">
    <source>
        <dbReference type="ARBA" id="ARBA00049556"/>
    </source>
</evidence>
<evidence type="ECO:0000256" key="3">
    <source>
        <dbReference type="ARBA" id="ARBA00008750"/>
    </source>
</evidence>
<organism evidence="17 18">
    <name type="scientific">Pseudomaricurvus hydrocarbonicus</name>
    <dbReference type="NCBI Taxonomy" id="1470433"/>
    <lineage>
        <taxon>Bacteria</taxon>
        <taxon>Pseudomonadati</taxon>
        <taxon>Pseudomonadota</taxon>
        <taxon>Gammaproteobacteria</taxon>
        <taxon>Cellvibrionales</taxon>
        <taxon>Cellvibrionaceae</taxon>
        <taxon>Pseudomaricurvus</taxon>
    </lineage>
</organism>
<evidence type="ECO:0000256" key="6">
    <source>
        <dbReference type="ARBA" id="ARBA00023002"/>
    </source>
</evidence>
<comment type="similarity">
    <text evidence="3">In the N-terminal section; belongs to the enoyl-CoA hydratase/isomerase family.</text>
</comment>
<keyword evidence="18" id="KW-1185">Reference proteome</keyword>
<dbReference type="RefSeq" id="WP_167180661.1">
    <property type="nucleotide sequence ID" value="NZ_JAAONZ010000001.1"/>
</dbReference>
<feature type="domain" description="3-hydroxyacyl-CoA dehydrogenase NAD binding" evidence="16">
    <location>
        <begin position="295"/>
        <end position="470"/>
    </location>
</feature>